<dbReference type="GO" id="GO:0000155">
    <property type="term" value="F:phosphorelay sensor kinase activity"/>
    <property type="evidence" value="ECO:0007669"/>
    <property type="project" value="InterPro"/>
</dbReference>
<dbReference type="EMBL" id="AP021875">
    <property type="protein sequence ID" value="BBO75066.1"/>
    <property type="molecule type" value="Genomic_DNA"/>
</dbReference>
<dbReference type="EC" id="2.7.13.3" evidence="2"/>
<organism evidence="11 12">
    <name type="scientific">Desulfosarcina widdelii</name>
    <dbReference type="NCBI Taxonomy" id="947919"/>
    <lineage>
        <taxon>Bacteria</taxon>
        <taxon>Pseudomonadati</taxon>
        <taxon>Thermodesulfobacteriota</taxon>
        <taxon>Desulfobacteria</taxon>
        <taxon>Desulfobacterales</taxon>
        <taxon>Desulfosarcinaceae</taxon>
        <taxon>Desulfosarcina</taxon>
    </lineage>
</organism>
<keyword evidence="9" id="KW-0472">Membrane</keyword>
<dbReference type="Gene3D" id="3.30.565.10">
    <property type="entry name" value="Histidine kinase-like ATPase, C-terminal domain"/>
    <property type="match status" value="1"/>
</dbReference>
<feature type="domain" description="Histidine kinase" evidence="10">
    <location>
        <begin position="356"/>
        <end position="572"/>
    </location>
</feature>
<dbReference type="GO" id="GO:0005524">
    <property type="term" value="F:ATP binding"/>
    <property type="evidence" value="ECO:0007669"/>
    <property type="project" value="UniProtKB-KW"/>
</dbReference>
<gene>
    <name evidence="11" type="ORF">DSCW_24830</name>
</gene>
<name>A0A5K7Z064_9BACT</name>
<dbReference type="AlphaFoldDB" id="A0A5K7Z064"/>
<protein>
    <recommendedName>
        <fullName evidence="2">histidine kinase</fullName>
        <ecNumber evidence="2">2.7.13.3</ecNumber>
    </recommendedName>
</protein>
<dbReference type="InterPro" id="IPR004358">
    <property type="entry name" value="Sig_transdc_His_kin-like_C"/>
</dbReference>
<keyword evidence="4" id="KW-0808">Transferase</keyword>
<dbReference type="Pfam" id="PF02518">
    <property type="entry name" value="HATPase_c"/>
    <property type="match status" value="1"/>
</dbReference>
<dbReference type="SUPFAM" id="SSF47384">
    <property type="entry name" value="Homodimeric domain of signal transducing histidine kinase"/>
    <property type="match status" value="1"/>
</dbReference>
<dbReference type="PANTHER" id="PTHR43065:SF46">
    <property type="entry name" value="C4-DICARBOXYLATE TRANSPORT SENSOR PROTEIN DCTB"/>
    <property type="match status" value="1"/>
</dbReference>
<comment type="catalytic activity">
    <reaction evidence="1">
        <text>ATP + protein L-histidine = ADP + protein N-phospho-L-histidine.</text>
        <dbReference type="EC" id="2.7.13.3"/>
    </reaction>
</comment>
<reference evidence="11 12" key="1">
    <citation type="submission" date="2019-11" db="EMBL/GenBank/DDBJ databases">
        <title>Comparative genomics of hydrocarbon-degrading Desulfosarcina strains.</title>
        <authorList>
            <person name="Watanabe M."/>
            <person name="Kojima H."/>
            <person name="Fukui M."/>
        </authorList>
    </citation>
    <scope>NUCLEOTIDE SEQUENCE [LARGE SCALE GENOMIC DNA]</scope>
    <source>
        <strain evidence="11 12">PP31</strain>
    </source>
</reference>
<dbReference type="PROSITE" id="PS50109">
    <property type="entry name" value="HIS_KIN"/>
    <property type="match status" value="1"/>
</dbReference>
<proteinExistence type="predicted"/>
<keyword evidence="9" id="KW-0812">Transmembrane</keyword>
<keyword evidence="9" id="KW-1133">Transmembrane helix</keyword>
<dbReference type="OrthoDB" id="9777714at2"/>
<evidence type="ECO:0000256" key="8">
    <source>
        <dbReference type="ARBA" id="ARBA00023012"/>
    </source>
</evidence>
<dbReference type="InterPro" id="IPR036097">
    <property type="entry name" value="HisK_dim/P_sf"/>
</dbReference>
<keyword evidence="12" id="KW-1185">Reference proteome</keyword>
<dbReference type="Gene3D" id="1.10.287.130">
    <property type="match status" value="1"/>
</dbReference>
<keyword evidence="6 11" id="KW-0418">Kinase</keyword>
<dbReference type="SMART" id="SM00388">
    <property type="entry name" value="HisKA"/>
    <property type="match status" value="1"/>
</dbReference>
<evidence type="ECO:0000256" key="9">
    <source>
        <dbReference type="SAM" id="Phobius"/>
    </source>
</evidence>
<keyword evidence="5" id="KW-0547">Nucleotide-binding</keyword>
<feature type="transmembrane region" description="Helical" evidence="9">
    <location>
        <begin position="33"/>
        <end position="54"/>
    </location>
</feature>
<evidence type="ECO:0000313" key="12">
    <source>
        <dbReference type="Proteomes" id="UP000427769"/>
    </source>
</evidence>
<accession>A0A5K7Z064</accession>
<dbReference type="PRINTS" id="PR00344">
    <property type="entry name" value="BCTRLSENSOR"/>
</dbReference>
<dbReference type="InterPro" id="IPR005467">
    <property type="entry name" value="His_kinase_dom"/>
</dbReference>
<dbReference type="InterPro" id="IPR036890">
    <property type="entry name" value="HATPase_C_sf"/>
</dbReference>
<evidence type="ECO:0000256" key="3">
    <source>
        <dbReference type="ARBA" id="ARBA00022553"/>
    </source>
</evidence>
<dbReference type="CDD" id="cd00082">
    <property type="entry name" value="HisKA"/>
    <property type="match status" value="1"/>
</dbReference>
<dbReference type="KEGG" id="dwd:DSCW_24830"/>
<sequence>MMSILSKLKPRFWDHLDSASGPENRQFSFRRKWLMIVSFTTVVTLTPLFVMALMDYRLTRQAFENEAKMAVSRAVSNTWRSISFLLSQRRAALVFIARDNGLDALTKPGRLEILLDRLQQIMGGFVDLDVVDADRNIRACAGLHVGAGSRLEPGKCFDHAVANGFFISDVTKNSGQNHQLVIAIRQRLSDGGFFVLRATLDADLFDVPVSQLAMDGRDDVFIMNRQGVLQTPSRHYGPRFEKIPLPIPEEIDGTRVYQTVERDGRPVLVGMAPIADSPFVLLMIRQQSDIMDLWFKPRMHLIGFLLFSVVLILASIVGVATYLVNRIHAADQRRVHALHQVEYANKLASIGRLASGVAHEVNNPLAIINQKAGLIKDLLTIRGEQTGNEKLIGLVEAVLESVKRCGTITRRLLDFSRHMEASVETVDIEAVIRQILAFLEKEAERRNIAISVSTRERIPAFESDLGNLQQIFLNLINNAFAAMQNGGRLDIFIRRHEKDHISVAVADTGHGIPEADLKRVFEPFFSTREGHAGTGLGLSVTYGLVSEMGGTIAVKSKPNRGTCFTVTLPLTPLLSSSAKNGDDNGPLPKEEKP</sequence>
<dbReference type="RefSeq" id="WP_155304019.1">
    <property type="nucleotide sequence ID" value="NZ_AP021875.1"/>
</dbReference>
<evidence type="ECO:0000256" key="4">
    <source>
        <dbReference type="ARBA" id="ARBA00022679"/>
    </source>
</evidence>
<dbReference type="PANTHER" id="PTHR43065">
    <property type="entry name" value="SENSOR HISTIDINE KINASE"/>
    <property type="match status" value="1"/>
</dbReference>
<dbReference type="SMART" id="SM00387">
    <property type="entry name" value="HATPase_c"/>
    <property type="match status" value="1"/>
</dbReference>
<keyword evidence="3" id="KW-0597">Phosphoprotein</keyword>
<keyword evidence="7" id="KW-0067">ATP-binding</keyword>
<evidence type="ECO:0000259" key="10">
    <source>
        <dbReference type="PROSITE" id="PS50109"/>
    </source>
</evidence>
<evidence type="ECO:0000256" key="5">
    <source>
        <dbReference type="ARBA" id="ARBA00022741"/>
    </source>
</evidence>
<evidence type="ECO:0000313" key="11">
    <source>
        <dbReference type="EMBL" id="BBO75066.1"/>
    </source>
</evidence>
<keyword evidence="8" id="KW-0902">Two-component regulatory system</keyword>
<dbReference type="Pfam" id="PF00512">
    <property type="entry name" value="HisKA"/>
    <property type="match status" value="1"/>
</dbReference>
<evidence type="ECO:0000256" key="2">
    <source>
        <dbReference type="ARBA" id="ARBA00012438"/>
    </source>
</evidence>
<evidence type="ECO:0000256" key="6">
    <source>
        <dbReference type="ARBA" id="ARBA00022777"/>
    </source>
</evidence>
<dbReference type="InterPro" id="IPR003594">
    <property type="entry name" value="HATPase_dom"/>
</dbReference>
<evidence type="ECO:0000256" key="7">
    <source>
        <dbReference type="ARBA" id="ARBA00022840"/>
    </source>
</evidence>
<feature type="transmembrane region" description="Helical" evidence="9">
    <location>
        <begin position="301"/>
        <end position="324"/>
    </location>
</feature>
<evidence type="ECO:0000256" key="1">
    <source>
        <dbReference type="ARBA" id="ARBA00000085"/>
    </source>
</evidence>
<dbReference type="SUPFAM" id="SSF55874">
    <property type="entry name" value="ATPase domain of HSP90 chaperone/DNA topoisomerase II/histidine kinase"/>
    <property type="match status" value="1"/>
</dbReference>
<dbReference type="Proteomes" id="UP000427769">
    <property type="component" value="Chromosome"/>
</dbReference>
<dbReference type="InterPro" id="IPR003661">
    <property type="entry name" value="HisK_dim/P_dom"/>
</dbReference>